<keyword evidence="2" id="KW-0560">Oxidoreductase</keyword>
<dbReference type="PANTHER" id="PTHR20883">
    <property type="entry name" value="PHYTANOYL-COA DIOXYGENASE DOMAIN CONTAINING 1"/>
    <property type="match status" value="1"/>
</dbReference>
<dbReference type="EMBL" id="JABFDB010000046">
    <property type="protein sequence ID" value="NYZ24889.1"/>
    <property type="molecule type" value="Genomic_DNA"/>
</dbReference>
<comment type="caution">
    <text evidence="2">The sequence shown here is derived from an EMBL/GenBank/DDBJ whole genome shotgun (WGS) entry which is preliminary data.</text>
</comment>
<sequence>MAITFTQDPDSALSEFQRNGFFIEPDLFSEDVCLRLIDAANDLPSARDGSLTPVMNPHRINPVFEAPMRNPALLRIMERILGGRVRGLQTQFFFGRPGTQGFTIHQDNFYVRSPHGAFGSAWLALTDVDPENGSLVVYPGSHREALLDVTPVEQPSTFGQDPNANCQEAKLPPGYNPLSVTARRGSVVLIHGHVAHSSHDNTSTNRFRHVLLMTYVREGVDYRTGFAAKREAFDVYDDAATG</sequence>
<protein>
    <submittedName>
        <fullName evidence="2">Phytanoyl-CoA dioxygenase family protein</fullName>
    </submittedName>
</protein>
<evidence type="ECO:0000313" key="2">
    <source>
        <dbReference type="EMBL" id="NYZ24889.1"/>
    </source>
</evidence>
<name>A0ABX2TMU5_9PROT</name>
<accession>A0ABX2TMU5</accession>
<evidence type="ECO:0000313" key="3">
    <source>
        <dbReference type="Proteomes" id="UP000584642"/>
    </source>
</evidence>
<comment type="cofactor">
    <cofactor evidence="1">
        <name>Fe(2+)</name>
        <dbReference type="ChEBI" id="CHEBI:29033"/>
    </cofactor>
</comment>
<dbReference type="Gene3D" id="2.60.120.620">
    <property type="entry name" value="q2cbj1_9rhob like domain"/>
    <property type="match status" value="1"/>
</dbReference>
<dbReference type="SUPFAM" id="SSF51197">
    <property type="entry name" value="Clavaminate synthase-like"/>
    <property type="match status" value="1"/>
</dbReference>
<evidence type="ECO:0000256" key="1">
    <source>
        <dbReference type="ARBA" id="ARBA00001954"/>
    </source>
</evidence>
<keyword evidence="3" id="KW-1185">Reference proteome</keyword>
<proteinExistence type="predicted"/>
<organism evidence="2 3">
    <name type="scientific">Azospirillum oleiclasticum</name>
    <dbReference type="NCBI Taxonomy" id="2735135"/>
    <lineage>
        <taxon>Bacteria</taxon>
        <taxon>Pseudomonadati</taxon>
        <taxon>Pseudomonadota</taxon>
        <taxon>Alphaproteobacteria</taxon>
        <taxon>Rhodospirillales</taxon>
        <taxon>Azospirillaceae</taxon>
        <taxon>Azospirillum</taxon>
    </lineage>
</organism>
<dbReference type="GO" id="GO:0051213">
    <property type="term" value="F:dioxygenase activity"/>
    <property type="evidence" value="ECO:0007669"/>
    <property type="project" value="UniProtKB-KW"/>
</dbReference>
<dbReference type="InterPro" id="IPR008775">
    <property type="entry name" value="Phytyl_CoA_dOase-like"/>
</dbReference>
<gene>
    <name evidence="2" type="ORF">HND93_34740</name>
</gene>
<reference evidence="2 3" key="1">
    <citation type="submission" date="2020-05" db="EMBL/GenBank/DDBJ databases">
        <title>Azospirillum oleiclasticum sp. nov, a nitrogen-fixing and heavy crude oil-emulsifying bacterium isolated from the crude oil of Yumen Oilfield.</title>
        <authorList>
            <person name="Wu D."/>
            <person name="Cai M."/>
            <person name="Zhang X."/>
        </authorList>
    </citation>
    <scope>NUCLEOTIDE SEQUENCE [LARGE SCALE GENOMIC DNA]</scope>
    <source>
        <strain evidence="2 3">ROY-1-1-2</strain>
    </source>
</reference>
<dbReference type="Proteomes" id="UP000584642">
    <property type="component" value="Unassembled WGS sequence"/>
</dbReference>
<dbReference type="RefSeq" id="WP_180286663.1">
    <property type="nucleotide sequence ID" value="NZ_JABFDB010000046.1"/>
</dbReference>
<keyword evidence="2" id="KW-0223">Dioxygenase</keyword>
<dbReference type="Pfam" id="PF05721">
    <property type="entry name" value="PhyH"/>
    <property type="match status" value="1"/>
</dbReference>
<dbReference type="PANTHER" id="PTHR20883:SF48">
    <property type="entry name" value="ECTOINE DIOXYGENASE"/>
    <property type="match status" value="1"/>
</dbReference>